<protein>
    <recommendedName>
        <fullName evidence="2">Antitoxin</fullName>
    </recommendedName>
</protein>
<accession>A0A4P7C593</accession>
<dbReference type="OrthoDB" id="9802003at2"/>
<proteinExistence type="inferred from homology"/>
<dbReference type="InterPro" id="IPR036165">
    <property type="entry name" value="YefM-like_sf"/>
</dbReference>
<dbReference type="Proteomes" id="UP000294325">
    <property type="component" value="Chromosome"/>
</dbReference>
<dbReference type="InterPro" id="IPR051405">
    <property type="entry name" value="phD/YefM_antitoxin"/>
</dbReference>
<reference evidence="4 5" key="1">
    <citation type="submission" date="2019-03" db="EMBL/GenBank/DDBJ databases">
        <title>The genome sequence of Nitrosococcus wardiae strain D1FHST reveals the archetypal metabolic capacity of ammonia-oxidizing Gammaproteobacteria.</title>
        <authorList>
            <person name="Wang L."/>
            <person name="Lim C.K."/>
            <person name="Hanson T.E."/>
            <person name="Dang H."/>
            <person name="Klotz M.G."/>
        </authorList>
    </citation>
    <scope>NUCLEOTIDE SEQUENCE [LARGE SCALE GENOMIC DNA]</scope>
    <source>
        <strain evidence="4 5">D1FHS</strain>
    </source>
</reference>
<evidence type="ECO:0000313" key="5">
    <source>
        <dbReference type="Proteomes" id="UP000294325"/>
    </source>
</evidence>
<dbReference type="KEGG" id="nwr:E3U44_16975"/>
<dbReference type="PANTHER" id="PTHR33713">
    <property type="entry name" value="ANTITOXIN YAFN-RELATED"/>
    <property type="match status" value="1"/>
</dbReference>
<evidence type="ECO:0000256" key="3">
    <source>
        <dbReference type="SAM" id="MobiDB-lite"/>
    </source>
</evidence>
<gene>
    <name evidence="4" type="ORF">E3U44_16975</name>
</gene>
<dbReference type="Gene3D" id="1.10.1220.170">
    <property type="match status" value="1"/>
</dbReference>
<keyword evidence="5" id="KW-1185">Reference proteome</keyword>
<comment type="function">
    <text evidence="2">Antitoxin component of a type II toxin-antitoxin (TA) system.</text>
</comment>
<evidence type="ECO:0000256" key="1">
    <source>
        <dbReference type="ARBA" id="ARBA00009981"/>
    </source>
</evidence>
<dbReference type="Gene3D" id="3.40.1620.10">
    <property type="entry name" value="YefM-like domain"/>
    <property type="match status" value="1"/>
</dbReference>
<dbReference type="SUPFAM" id="SSF143120">
    <property type="entry name" value="YefM-like"/>
    <property type="match status" value="1"/>
</dbReference>
<dbReference type="AlphaFoldDB" id="A0A4P7C593"/>
<organism evidence="4 5">
    <name type="scientific">Nitrosococcus wardiae</name>
    <dbReference type="NCBI Taxonomy" id="1814290"/>
    <lineage>
        <taxon>Bacteria</taxon>
        <taxon>Pseudomonadati</taxon>
        <taxon>Pseudomonadota</taxon>
        <taxon>Gammaproteobacteria</taxon>
        <taxon>Chromatiales</taxon>
        <taxon>Chromatiaceae</taxon>
        <taxon>Nitrosococcus</taxon>
    </lineage>
</organism>
<dbReference type="EMBL" id="CP038033">
    <property type="protein sequence ID" value="QBQ56012.1"/>
    <property type="molecule type" value="Genomic_DNA"/>
</dbReference>
<dbReference type="Pfam" id="PF02604">
    <property type="entry name" value="PhdYeFM_antitox"/>
    <property type="match status" value="1"/>
</dbReference>
<dbReference type="NCBIfam" id="TIGR01552">
    <property type="entry name" value="phd_fam"/>
    <property type="match status" value="1"/>
</dbReference>
<evidence type="ECO:0000256" key="2">
    <source>
        <dbReference type="RuleBase" id="RU362080"/>
    </source>
</evidence>
<name>A0A4P7C593_9GAMM</name>
<dbReference type="PANTHER" id="PTHR33713:SF6">
    <property type="entry name" value="ANTITOXIN YEFM"/>
    <property type="match status" value="1"/>
</dbReference>
<dbReference type="InterPro" id="IPR006442">
    <property type="entry name" value="Antitoxin_Phd/YefM"/>
</dbReference>
<feature type="region of interest" description="Disordered" evidence="3">
    <location>
        <begin position="71"/>
        <end position="90"/>
    </location>
</feature>
<evidence type="ECO:0000313" key="4">
    <source>
        <dbReference type="EMBL" id="QBQ56012.1"/>
    </source>
</evidence>
<sequence>MDSVSVNKFRDNLKSLVERVVSRHVPLKVTRRGGSDFVVVSADDWEREQETLFILQNNDLMRQIANSLRTHEKGTGYKPSTEEMDEITGI</sequence>
<comment type="similarity">
    <text evidence="1 2">Belongs to the phD/YefM antitoxin family.</text>
</comment>
<dbReference type="RefSeq" id="WP_134359265.1">
    <property type="nucleotide sequence ID" value="NZ_CP038033.1"/>
</dbReference>